<dbReference type="EMBL" id="VRMN01000001">
    <property type="protein sequence ID" value="KAA8499533.1"/>
    <property type="molecule type" value="Genomic_DNA"/>
</dbReference>
<dbReference type="SUPFAM" id="SSF57959">
    <property type="entry name" value="Leucine zipper domain"/>
    <property type="match status" value="1"/>
</dbReference>
<evidence type="ECO:0000256" key="1">
    <source>
        <dbReference type="SAM" id="Coils"/>
    </source>
</evidence>
<sequence length="208" mass="23183">MDPMDVFMDDMNSGDMLALPTLPSFDDLLFPEHVRASEPVAQHVDCEDGSLTSVPAENQDHCSSFASGVTSSEISHNSGKSVRTDDSPTRTSNLQMSINGQHIKVDPRALEDLSGCTASVARRMSPEDRAVMLMKRKLRNRESAKRSRAKRMQTVDVLQDQVRRMSREAEELRQRCEAVVLKNTELRRQNVGLTNALATARASHNFVV</sequence>
<feature type="coiled-coil region" evidence="1">
    <location>
        <begin position="155"/>
        <end position="189"/>
    </location>
</feature>
<dbReference type="InterPro" id="IPR004827">
    <property type="entry name" value="bZIP"/>
</dbReference>
<gene>
    <name evidence="4" type="ORF">FVE85_7118</name>
</gene>
<comment type="caution">
    <text evidence="4">The sequence shown here is derived from an EMBL/GenBank/DDBJ whole genome shotgun (WGS) entry which is preliminary data.</text>
</comment>
<keyword evidence="1" id="KW-0175">Coiled coil</keyword>
<dbReference type="PROSITE" id="PS00036">
    <property type="entry name" value="BZIP_BASIC"/>
    <property type="match status" value="1"/>
</dbReference>
<dbReference type="Gene3D" id="1.20.5.170">
    <property type="match status" value="1"/>
</dbReference>
<feature type="compositionally biased region" description="Polar residues" evidence="2">
    <location>
        <begin position="66"/>
        <end position="81"/>
    </location>
</feature>
<evidence type="ECO:0000313" key="5">
    <source>
        <dbReference type="Proteomes" id="UP000324585"/>
    </source>
</evidence>
<dbReference type="GO" id="GO:0003700">
    <property type="term" value="F:DNA-binding transcription factor activity"/>
    <property type="evidence" value="ECO:0007669"/>
    <property type="project" value="InterPro"/>
</dbReference>
<organism evidence="4 5">
    <name type="scientific">Porphyridium purpureum</name>
    <name type="common">Red alga</name>
    <name type="synonym">Porphyridium cruentum</name>
    <dbReference type="NCBI Taxonomy" id="35688"/>
    <lineage>
        <taxon>Eukaryota</taxon>
        <taxon>Rhodophyta</taxon>
        <taxon>Bangiophyceae</taxon>
        <taxon>Porphyridiales</taxon>
        <taxon>Porphyridiaceae</taxon>
        <taxon>Porphyridium</taxon>
    </lineage>
</organism>
<keyword evidence="5" id="KW-1185">Reference proteome</keyword>
<name>A0A5J4Z9W0_PORPP</name>
<dbReference type="Proteomes" id="UP000324585">
    <property type="component" value="Unassembled WGS sequence"/>
</dbReference>
<dbReference type="AlphaFoldDB" id="A0A5J4Z9W0"/>
<accession>A0A5J4Z9W0</accession>
<reference evidence="5" key="1">
    <citation type="journal article" date="2019" name="Nat. Commun.">
        <title>Expansion of phycobilisome linker gene families in mesophilic red algae.</title>
        <authorList>
            <person name="Lee J."/>
            <person name="Kim D."/>
            <person name="Bhattacharya D."/>
            <person name="Yoon H.S."/>
        </authorList>
    </citation>
    <scope>NUCLEOTIDE SEQUENCE [LARGE SCALE GENOMIC DNA]</scope>
    <source>
        <strain evidence="5">CCMP 1328</strain>
    </source>
</reference>
<dbReference type="OrthoDB" id="6035at2759"/>
<evidence type="ECO:0000313" key="4">
    <source>
        <dbReference type="EMBL" id="KAA8499533.1"/>
    </source>
</evidence>
<evidence type="ECO:0000256" key="2">
    <source>
        <dbReference type="SAM" id="MobiDB-lite"/>
    </source>
</evidence>
<dbReference type="PROSITE" id="PS50217">
    <property type="entry name" value="BZIP"/>
    <property type="match status" value="1"/>
</dbReference>
<dbReference type="SMART" id="SM00338">
    <property type="entry name" value="BRLZ"/>
    <property type="match status" value="1"/>
</dbReference>
<proteinExistence type="predicted"/>
<dbReference type="InterPro" id="IPR046347">
    <property type="entry name" value="bZIP_sf"/>
</dbReference>
<dbReference type="CDD" id="cd14686">
    <property type="entry name" value="bZIP"/>
    <property type="match status" value="1"/>
</dbReference>
<feature type="domain" description="BZIP" evidence="3">
    <location>
        <begin position="135"/>
        <end position="193"/>
    </location>
</feature>
<evidence type="ECO:0000259" key="3">
    <source>
        <dbReference type="PROSITE" id="PS50217"/>
    </source>
</evidence>
<feature type="region of interest" description="Disordered" evidence="2">
    <location>
        <begin position="66"/>
        <end position="93"/>
    </location>
</feature>
<protein>
    <recommendedName>
        <fullName evidence="3">BZIP domain-containing protein</fullName>
    </recommendedName>
</protein>
<dbReference type="Pfam" id="PF07716">
    <property type="entry name" value="bZIP_2"/>
    <property type="match status" value="1"/>
</dbReference>